<evidence type="ECO:0000256" key="4">
    <source>
        <dbReference type="ARBA" id="ARBA00022806"/>
    </source>
</evidence>
<evidence type="ECO:0000313" key="12">
    <source>
        <dbReference type="EMBL" id="SDW74070.1"/>
    </source>
</evidence>
<feature type="domain" description="DNA2/NAM7 helicase helicase" evidence="9">
    <location>
        <begin position="1339"/>
        <end position="1378"/>
    </location>
</feature>
<dbReference type="InterPro" id="IPR050534">
    <property type="entry name" value="Coronavir_polyprotein_1ab"/>
</dbReference>
<dbReference type="InterPro" id="IPR027417">
    <property type="entry name" value="P-loop_NTPase"/>
</dbReference>
<feature type="domain" description="DNA2/NAM7 helicase-like C-terminal" evidence="10">
    <location>
        <begin position="1404"/>
        <end position="1596"/>
    </location>
</feature>
<feature type="domain" description="Restriction endonuclease type II-like" evidence="11">
    <location>
        <begin position="1647"/>
        <end position="1744"/>
    </location>
</feature>
<evidence type="ECO:0000259" key="10">
    <source>
        <dbReference type="Pfam" id="PF13087"/>
    </source>
</evidence>
<keyword evidence="4" id="KW-0347">Helicase</keyword>
<sequence>MGDDTGAMTASKPPAAAPEILVKLAPNVTFASQQNDVAVLADLVITNPTDCDLDDLVLKVSAEPPVIGPRSWTFDRIDAGSVVRPRDRHLPLSGGFLDRLTDKVRANVRFELRQGEALLAETDVPLTALARHEWGGSVYVPELLAAFVTPNDPAVDRLLKAASEVLRAAGKPGALDGYQSGSRTRAWELAAAIWSAVAARGLSYAVPPASFETTGQKVRLPSDVEASGLATCLDTALLFAGCYEQVGLHPIVVFTKGHAFAGAWLQPQHLPGITTDDPQVLRKALSLNELVLFETTLATADHPVAFSKAVAEAGRQLAEERDAEFALAIDIRQARRRGIGPLPQLAAGVSGDVDAEPVRRAPTLEVAPELPGFDLDDRTQDDAPQTPQERLDRWKRDLLDLSKRNRLLNLRSGTTAIPLFCPDPAKLEDLIAEGKHVALVAAPQPAAGVGQVDATLRLLRTGDDHDEEIAREALERRQVIANTDAKTLEKGAIELYRKAKADLEEGGSNTLFLALGTLRWSPSNDHRSHYRAPMILLPVRLERTSAKTKPYLKGHEDDPVFNLTLLEMLKQDFGIDMPDLAGELPSDGSGVDVKRVWDLVRHRIKDVPGFEVVPEVVLSTFSFAKYLMWRDLSERTETLKRTPFVRHLIDTPREPYAGGAGFVSPCEIDVRVDPAELLAPLHADSSQIVAIHASGGDGDFVLEGPPGTGKSETIGNIIAHNLGLGRKVLFVSEKMAALDVVHRRLAKAGLGDLCLELHSAKANKKGVLQQLDRAWRSREVLSQESWEAKARELKRARDKLNGFVAALHTPGPAGVSARDAIARLSRWGDLHMVELDWPRTQDELLRVRTPDVLTGMVETARSLGRQFSQITPEDVEVFAGVGHTDWSNAWRDGMSVAARALDAAVTELVSARAQFFQRLGMEADEVREDEVSALADLARLIPACEATDLSFALKPDARETFARLRDLGTALGAYRDRRGRLPSAFAEDRIAGQPVESWITERDEARSRNILFRGSALRALRTKLGSAYGLAPGQVEMPEDHLEALRDLARDQAALKALEADLPPGTPWRSLATETARLNDAVEQGDALRAAVTRYSALKTDPVTARSHLTQALCENRDLLEPGGPADAAAKRVTAAAEEFGRTLTAWREAIKSPAGDGSAVPLAQIAAEARAVADRDRRLNVWCAWAAAKREAETAGLRPLVVALEAGRVSHDMAHEAMLTAYCRWAAPLLIDASEPLRRFSGLTHEAMIAEFQRLDAELAEMTAGHIRAKLSAGVPSRNSPTAGPGFGVLSREIQKQARHLPVRKLVAQMGPSLTTLTPCLLMSPLSVAQFLPAETSLFDLVVFDEASQITVYDAVGAIARGRRCVIVGDPKQMPPTNFFAKAPGDDDGDGSVDTDLDSILDEALAARVPLHRLTGHYRSRHESLIAFSNHAYYDGELVTYPAADTRDTVVSLRKVAGTYGRGRGQTNPEEAKAVVAEVVARLRDPARQAQSLGVVTLNAKQQELILNLLDDERRRDPALERFFGDAAPEPVFVKNLETVQGDQRDVILLSITFGPTEPDSPTMSMNFGPLNGKGGQRRLNVAITRATSEVMIFASFDPSMIDLTRTSAEAMRDLKHYLEFAQRGPAALMGAVRNMGGTAGYDSDFEMAVAEALRARGWTVRTQVGASKFRIDLGVVHPDAPGSFLAGVECDGATYHASPSARDRDRVRHIIRETLGWRLARVWSTDWFNDRETVLERLDARLRELLDEDRARAAREDAERAAEEMRRTEVAAAAVLPDSVPAGSHDQSALIEPSASADEVPTPPPEMPLAGDDGQPVDPSVITPPTSLEPLERIEPLAAGRLAAASRDPAQFHNPSYRTILTAMAAEIISQEGPVTFKRLSDLIAREHGFKRTGKAISSTVWTAIKHLGPRTRASDGHEVFWPEAAAPQEIIAFRGLRVAGRNRDWNEVPLPEKLGLIRSLADVGYADLPRAVGSAIGYKRLTESFKTEVARLSGAVKGQS</sequence>
<name>A0A1H2W0D6_9RHOB</name>
<dbReference type="SUPFAM" id="SSF52540">
    <property type="entry name" value="P-loop containing nucleoside triphosphate hydrolases"/>
    <property type="match status" value="1"/>
</dbReference>
<dbReference type="GO" id="GO:0016787">
    <property type="term" value="F:hydrolase activity"/>
    <property type="evidence" value="ECO:0007669"/>
    <property type="project" value="UniProtKB-KW"/>
</dbReference>
<feature type="domain" description="DUF3320" evidence="8">
    <location>
        <begin position="1853"/>
        <end position="1900"/>
    </location>
</feature>
<feature type="region of interest" description="Disordered" evidence="7">
    <location>
        <begin position="369"/>
        <end position="391"/>
    </location>
</feature>
<keyword evidence="3" id="KW-0378">Hydrolase</keyword>
<dbReference type="InterPro" id="IPR041679">
    <property type="entry name" value="DNA2/NAM7-like_C"/>
</dbReference>
<dbReference type="PANTHER" id="PTHR43788:SF8">
    <property type="entry name" value="DNA-BINDING PROTEIN SMUBP-2"/>
    <property type="match status" value="1"/>
</dbReference>
<dbReference type="PANTHER" id="PTHR43788">
    <property type="entry name" value="DNA2/NAM7 HELICASE FAMILY MEMBER"/>
    <property type="match status" value="1"/>
</dbReference>
<keyword evidence="13" id="KW-1185">Reference proteome</keyword>
<dbReference type="Pfam" id="PF13086">
    <property type="entry name" value="AAA_11"/>
    <property type="match status" value="1"/>
</dbReference>
<dbReference type="InterPro" id="IPR047187">
    <property type="entry name" value="SF1_C_Upf1"/>
</dbReference>
<gene>
    <name evidence="12" type="ORF">SAMN05444276_1022</name>
</gene>
<keyword evidence="6" id="KW-0175">Coiled coil</keyword>
<evidence type="ECO:0000256" key="7">
    <source>
        <dbReference type="SAM" id="MobiDB-lite"/>
    </source>
</evidence>
<dbReference type="FunFam" id="3.40.960.10:FF:000002">
    <property type="entry name" value="DNA helicase related protein"/>
    <property type="match status" value="1"/>
</dbReference>
<dbReference type="Gene3D" id="3.40.960.10">
    <property type="entry name" value="VSR Endonuclease"/>
    <property type="match status" value="1"/>
</dbReference>
<dbReference type="InterPro" id="IPR041677">
    <property type="entry name" value="DNA2/NAM7_AAA_11"/>
</dbReference>
<dbReference type="RefSeq" id="WP_052176350.1">
    <property type="nucleotide sequence ID" value="NZ_FNNA01000002.1"/>
</dbReference>
<reference evidence="13" key="1">
    <citation type="submission" date="2016-10" db="EMBL/GenBank/DDBJ databases">
        <authorList>
            <person name="Varghese N."/>
            <person name="Submissions S."/>
        </authorList>
    </citation>
    <scope>NUCLEOTIDE SEQUENCE [LARGE SCALE GENOMIC DNA]</scope>
    <source>
        <strain evidence="13">DSM 29303</strain>
    </source>
</reference>
<protein>
    <submittedName>
        <fullName evidence="12">AAA domain-containing protein</fullName>
    </submittedName>
</protein>
<evidence type="ECO:0000313" key="13">
    <source>
        <dbReference type="Proteomes" id="UP000182944"/>
    </source>
</evidence>
<proteinExistence type="inferred from homology"/>
<keyword evidence="5" id="KW-0067">ATP-binding</keyword>
<accession>A0A1H2W0D6</accession>
<dbReference type="OrthoDB" id="9757917at2"/>
<comment type="similarity">
    <text evidence="1">Belongs to the DNA2/NAM7 helicase family.</text>
</comment>
<keyword evidence="2" id="KW-0547">Nucleotide-binding</keyword>
<dbReference type="EMBL" id="FNNA01000002">
    <property type="protein sequence ID" value="SDW74070.1"/>
    <property type="molecule type" value="Genomic_DNA"/>
</dbReference>
<dbReference type="InterPro" id="IPR025103">
    <property type="entry name" value="DUF4011"/>
</dbReference>
<dbReference type="FunFam" id="3.40.50.300:FF:002063">
    <property type="entry name" value="DNA helicase related protein"/>
    <property type="match status" value="1"/>
</dbReference>
<evidence type="ECO:0000256" key="3">
    <source>
        <dbReference type="ARBA" id="ARBA00022801"/>
    </source>
</evidence>
<dbReference type="SUPFAM" id="SSF52980">
    <property type="entry name" value="Restriction endonuclease-like"/>
    <property type="match status" value="1"/>
</dbReference>
<feature type="coiled-coil region" evidence="6">
    <location>
        <begin position="1730"/>
        <end position="1773"/>
    </location>
</feature>
<evidence type="ECO:0000256" key="5">
    <source>
        <dbReference type="ARBA" id="ARBA00022840"/>
    </source>
</evidence>
<dbReference type="CDD" id="cd18808">
    <property type="entry name" value="SF1_C_Upf1"/>
    <property type="match status" value="1"/>
</dbReference>
<dbReference type="STRING" id="1545044.SAMN05444276_1022"/>
<dbReference type="InterPro" id="IPR021754">
    <property type="entry name" value="DUF3320"/>
</dbReference>
<dbReference type="Pfam" id="PF18741">
    <property type="entry name" value="MTES_1575"/>
    <property type="match status" value="1"/>
</dbReference>
<dbReference type="Proteomes" id="UP000182944">
    <property type="component" value="Unassembled WGS sequence"/>
</dbReference>
<dbReference type="Pfam" id="PF11784">
    <property type="entry name" value="DUF3320"/>
    <property type="match status" value="1"/>
</dbReference>
<evidence type="ECO:0000256" key="6">
    <source>
        <dbReference type="SAM" id="Coils"/>
    </source>
</evidence>
<organism evidence="12 13">
    <name type="scientific">Paracoccus sanguinis</name>
    <dbReference type="NCBI Taxonomy" id="1545044"/>
    <lineage>
        <taxon>Bacteria</taxon>
        <taxon>Pseudomonadati</taxon>
        <taxon>Pseudomonadota</taxon>
        <taxon>Alphaproteobacteria</taxon>
        <taxon>Rhodobacterales</taxon>
        <taxon>Paracoccaceae</taxon>
        <taxon>Paracoccus</taxon>
    </lineage>
</organism>
<dbReference type="InterPro" id="IPR011335">
    <property type="entry name" value="Restrct_endonuc-II-like"/>
</dbReference>
<dbReference type="GO" id="GO:0004386">
    <property type="term" value="F:helicase activity"/>
    <property type="evidence" value="ECO:0007669"/>
    <property type="project" value="UniProtKB-KW"/>
</dbReference>
<dbReference type="InterPro" id="IPR049468">
    <property type="entry name" value="Restrct_endonuc-II-like_dom"/>
</dbReference>
<dbReference type="Gene3D" id="3.40.50.300">
    <property type="entry name" value="P-loop containing nucleotide triphosphate hydrolases"/>
    <property type="match status" value="3"/>
</dbReference>
<evidence type="ECO:0000256" key="1">
    <source>
        <dbReference type="ARBA" id="ARBA00007913"/>
    </source>
</evidence>
<evidence type="ECO:0000256" key="2">
    <source>
        <dbReference type="ARBA" id="ARBA00022741"/>
    </source>
</evidence>
<evidence type="ECO:0000259" key="11">
    <source>
        <dbReference type="Pfam" id="PF18741"/>
    </source>
</evidence>
<dbReference type="Pfam" id="PF13087">
    <property type="entry name" value="AAA_12"/>
    <property type="match status" value="1"/>
</dbReference>
<evidence type="ECO:0000259" key="9">
    <source>
        <dbReference type="Pfam" id="PF13086"/>
    </source>
</evidence>
<feature type="region of interest" description="Disordered" evidence="7">
    <location>
        <begin position="1778"/>
        <end position="1829"/>
    </location>
</feature>
<dbReference type="GO" id="GO:0005524">
    <property type="term" value="F:ATP binding"/>
    <property type="evidence" value="ECO:0007669"/>
    <property type="project" value="UniProtKB-KW"/>
</dbReference>
<evidence type="ECO:0000259" key="8">
    <source>
        <dbReference type="Pfam" id="PF11784"/>
    </source>
</evidence>
<dbReference type="Pfam" id="PF13195">
    <property type="entry name" value="DUF4011"/>
    <property type="match status" value="1"/>
</dbReference>